<name>A0A9X4NWI9_9BURK</name>
<dbReference type="InterPro" id="IPR030678">
    <property type="entry name" value="Peptide/Ni-bd"/>
</dbReference>
<dbReference type="InterPro" id="IPR000914">
    <property type="entry name" value="SBP_5_dom"/>
</dbReference>
<evidence type="ECO:0000313" key="4">
    <source>
        <dbReference type="EMBL" id="MDG5977616.1"/>
    </source>
</evidence>
<dbReference type="CDD" id="cd08502">
    <property type="entry name" value="PBP2_NikA_DppA_OppA_like_16"/>
    <property type="match status" value="1"/>
</dbReference>
<proteinExistence type="inferred from homology"/>
<dbReference type="GO" id="GO:0015833">
    <property type="term" value="P:peptide transport"/>
    <property type="evidence" value="ECO:0007669"/>
    <property type="project" value="TreeGrafter"/>
</dbReference>
<dbReference type="GO" id="GO:1904680">
    <property type="term" value="F:peptide transmembrane transporter activity"/>
    <property type="evidence" value="ECO:0007669"/>
    <property type="project" value="TreeGrafter"/>
</dbReference>
<dbReference type="PROSITE" id="PS51257">
    <property type="entry name" value="PROKAR_LIPOPROTEIN"/>
    <property type="match status" value="1"/>
</dbReference>
<gene>
    <name evidence="4" type="ORF">H010_20331</name>
</gene>
<dbReference type="GO" id="GO:0043190">
    <property type="term" value="C:ATP-binding cassette (ABC) transporter complex"/>
    <property type="evidence" value="ECO:0007669"/>
    <property type="project" value="InterPro"/>
</dbReference>
<evidence type="ECO:0000256" key="1">
    <source>
        <dbReference type="ARBA" id="ARBA00005695"/>
    </source>
</evidence>
<dbReference type="PIRSF" id="PIRSF002741">
    <property type="entry name" value="MppA"/>
    <property type="match status" value="1"/>
</dbReference>
<protein>
    <submittedName>
        <fullName evidence="4">Family 5 extracellular solute-binding protein</fullName>
    </submittedName>
</protein>
<reference evidence="4" key="1">
    <citation type="submission" date="2013-01" db="EMBL/GenBank/DDBJ databases">
        <title>Genome draft of Hydrogenophaga taeniospiralis 2K1.</title>
        <authorList>
            <person name="Gomila M."/>
            <person name="Lalucat J."/>
        </authorList>
    </citation>
    <scope>NUCLEOTIDE SEQUENCE</scope>
    <source>
        <strain evidence="4">CCUG 15921</strain>
    </source>
</reference>
<dbReference type="SUPFAM" id="SSF53850">
    <property type="entry name" value="Periplasmic binding protein-like II"/>
    <property type="match status" value="1"/>
</dbReference>
<keyword evidence="5" id="KW-1185">Reference proteome</keyword>
<dbReference type="InterPro" id="IPR039424">
    <property type="entry name" value="SBP_5"/>
</dbReference>
<dbReference type="Pfam" id="PF00496">
    <property type="entry name" value="SBP_bac_5"/>
    <property type="match status" value="1"/>
</dbReference>
<dbReference type="PANTHER" id="PTHR30290:SF38">
    <property type="entry name" value="D,D-DIPEPTIDE-BINDING PERIPLASMIC PROTEIN DDPA-RELATED"/>
    <property type="match status" value="1"/>
</dbReference>
<dbReference type="Proteomes" id="UP001152876">
    <property type="component" value="Unassembled WGS sequence"/>
</dbReference>
<dbReference type="Gene3D" id="3.40.190.10">
    <property type="entry name" value="Periplasmic binding protein-like II"/>
    <property type="match status" value="1"/>
</dbReference>
<keyword evidence="2" id="KW-0732">Signal</keyword>
<accession>A0A9X4NWI9</accession>
<dbReference type="Gene3D" id="3.10.105.10">
    <property type="entry name" value="Dipeptide-binding Protein, Domain 3"/>
    <property type="match status" value="1"/>
</dbReference>
<comment type="caution">
    <text evidence="4">The sequence shown here is derived from an EMBL/GenBank/DDBJ whole genome shotgun (WGS) entry which is preliminary data.</text>
</comment>
<dbReference type="PANTHER" id="PTHR30290">
    <property type="entry name" value="PERIPLASMIC BINDING COMPONENT OF ABC TRANSPORTER"/>
    <property type="match status" value="1"/>
</dbReference>
<evidence type="ECO:0000256" key="2">
    <source>
        <dbReference type="ARBA" id="ARBA00022729"/>
    </source>
</evidence>
<sequence length="538" mass="60086">MEAIMKMKLERKSALALAALAVPLVLTGCANVLRVAPHAELKVFDPVWTTAYITRNHGYLIYDTLFAMDENFEPQPQMVDKWTVSADNKTWTFTLREGLKWHDGTDVTAEDCVASLQRWSKRDGAGQLLFRDVESLTAQDARSFTLKLREPNGRVLETLAKVSANVPFMMPKAVAATDPFKPIKSKVGSGPYLYSWAQSTPFFKTVYLKNKRYVPRTEPLSMTAGNKAGQADRIEWIYHDTQEDMANALIRGDVDYIESPSARVLPMFEGKEKIVVNSTDPLGNIAMARFNMLQPPFDNLAVRRAALMVMQQEDYMRAALGDPKYWRTCYSIFPCGTPLSNDAGSATMKAPGLDAARKALQEAKYDGTPVVILNPVDSPVISTLTQVTAEKLRAIGMTVQVQNMDWAALTQRRVNRGPVKDGGWSMFHTWWLAGDLLDPSAIAYSGDPETGWFGWLKDAELEAQRAAFSRAMTAADRKAVAEKVQQRIVDDAAVGILGQFFEPVAYRTNINGVTGPIQFYWQMWVESPFMRSPAKPVR</sequence>
<organism evidence="4 5">
    <name type="scientific">Hydrogenophaga taeniospiralis CCUG 15921</name>
    <dbReference type="NCBI Taxonomy" id="1281780"/>
    <lineage>
        <taxon>Bacteria</taxon>
        <taxon>Pseudomonadati</taxon>
        <taxon>Pseudomonadota</taxon>
        <taxon>Betaproteobacteria</taxon>
        <taxon>Burkholderiales</taxon>
        <taxon>Comamonadaceae</taxon>
        <taxon>Hydrogenophaga</taxon>
    </lineage>
</organism>
<evidence type="ECO:0000259" key="3">
    <source>
        <dbReference type="Pfam" id="PF00496"/>
    </source>
</evidence>
<dbReference type="GO" id="GO:0030288">
    <property type="term" value="C:outer membrane-bounded periplasmic space"/>
    <property type="evidence" value="ECO:0007669"/>
    <property type="project" value="UniProtKB-ARBA"/>
</dbReference>
<evidence type="ECO:0000313" key="5">
    <source>
        <dbReference type="Proteomes" id="UP001152876"/>
    </source>
</evidence>
<dbReference type="AlphaFoldDB" id="A0A9X4NWI9"/>
<feature type="domain" description="Solute-binding protein family 5" evidence="3">
    <location>
        <begin position="73"/>
        <end position="444"/>
    </location>
</feature>
<dbReference type="EMBL" id="AOGK01000023">
    <property type="protein sequence ID" value="MDG5977616.1"/>
    <property type="molecule type" value="Genomic_DNA"/>
</dbReference>
<comment type="similarity">
    <text evidence="1">Belongs to the bacterial solute-binding protein 5 family.</text>
</comment>